<comment type="caution">
    <text evidence="2">The sequence shown here is derived from an EMBL/GenBank/DDBJ whole genome shotgun (WGS) entry which is preliminary data.</text>
</comment>
<dbReference type="InterPro" id="IPR040256">
    <property type="entry name" value="At4g02000-like"/>
</dbReference>
<gene>
    <name evidence="2" type="ORF">Goari_022559</name>
</gene>
<dbReference type="InterPro" id="IPR025558">
    <property type="entry name" value="DUF4283"/>
</dbReference>
<name>A0A7J8YQP1_GOSAI</name>
<reference evidence="2 3" key="1">
    <citation type="journal article" date="2019" name="Genome Biol. Evol.">
        <title>Insights into the evolution of the New World diploid cottons (Gossypium, subgenus Houzingenia) based on genome sequencing.</title>
        <authorList>
            <person name="Grover C.E."/>
            <person name="Arick M.A. 2nd"/>
            <person name="Thrash A."/>
            <person name="Conover J.L."/>
            <person name="Sanders W.S."/>
            <person name="Peterson D.G."/>
            <person name="Frelichowski J.E."/>
            <person name="Scheffler J.A."/>
            <person name="Scheffler B.E."/>
            <person name="Wendel J.F."/>
        </authorList>
    </citation>
    <scope>NUCLEOTIDE SEQUENCE [LARGE SCALE GENOMIC DNA]</scope>
    <source>
        <strain evidence="2">185</strain>
        <tissue evidence="2">Leaf</tissue>
    </source>
</reference>
<dbReference type="PANTHER" id="PTHR31286">
    <property type="entry name" value="GLYCINE-RICH CELL WALL STRUCTURAL PROTEIN 1.8-LIKE"/>
    <property type="match status" value="1"/>
</dbReference>
<organism evidence="2 3">
    <name type="scientific">Gossypium aridum</name>
    <name type="common">American cotton</name>
    <name type="synonym">Erioxylum aridum</name>
    <dbReference type="NCBI Taxonomy" id="34290"/>
    <lineage>
        <taxon>Eukaryota</taxon>
        <taxon>Viridiplantae</taxon>
        <taxon>Streptophyta</taxon>
        <taxon>Embryophyta</taxon>
        <taxon>Tracheophyta</taxon>
        <taxon>Spermatophyta</taxon>
        <taxon>Magnoliopsida</taxon>
        <taxon>eudicotyledons</taxon>
        <taxon>Gunneridae</taxon>
        <taxon>Pentapetalae</taxon>
        <taxon>rosids</taxon>
        <taxon>malvids</taxon>
        <taxon>Malvales</taxon>
        <taxon>Malvaceae</taxon>
        <taxon>Malvoideae</taxon>
        <taxon>Gossypium</taxon>
    </lineage>
</organism>
<keyword evidence="3" id="KW-1185">Reference proteome</keyword>
<accession>A0A7J8YQP1</accession>
<evidence type="ECO:0000259" key="1">
    <source>
        <dbReference type="Pfam" id="PF14111"/>
    </source>
</evidence>
<evidence type="ECO:0000313" key="3">
    <source>
        <dbReference type="Proteomes" id="UP000593577"/>
    </source>
</evidence>
<evidence type="ECO:0000313" key="2">
    <source>
        <dbReference type="EMBL" id="MBA0701650.1"/>
    </source>
</evidence>
<feature type="domain" description="DUF4283" evidence="1">
    <location>
        <begin position="31"/>
        <end position="112"/>
    </location>
</feature>
<dbReference type="Proteomes" id="UP000593577">
    <property type="component" value="Unassembled WGS sequence"/>
</dbReference>
<proteinExistence type="predicted"/>
<dbReference type="EMBL" id="JABFAA010320452">
    <property type="protein sequence ID" value="MBA0701650.1"/>
    <property type="molecule type" value="Genomic_DNA"/>
</dbReference>
<dbReference type="PANTHER" id="PTHR31286:SF153">
    <property type="entry name" value="DUF4283 DOMAIN PROTEIN"/>
    <property type="match status" value="1"/>
</dbReference>
<dbReference type="Pfam" id="PF14111">
    <property type="entry name" value="DUF4283"/>
    <property type="match status" value="1"/>
</dbReference>
<sequence>MERGIADLSIEDGEEEAFPVPDGVEPQNSVYNLCLVGRFLTSSVVHFPAMRNMMANLWHPLEGVQISNLGEKYFLFKFFNELNISQVITGVPWTFNNHILIMHILQDNEDPMSISLVYSDFWV</sequence>
<protein>
    <recommendedName>
        <fullName evidence="1">DUF4283 domain-containing protein</fullName>
    </recommendedName>
</protein>
<dbReference type="AlphaFoldDB" id="A0A7J8YQP1"/>